<dbReference type="STRING" id="39495.SAMN02745111_02244"/>
<dbReference type="SMART" id="SM00382">
    <property type="entry name" value="AAA"/>
    <property type="match status" value="1"/>
</dbReference>
<keyword evidence="2" id="KW-0813">Transport</keyword>
<dbReference type="InterPro" id="IPR003439">
    <property type="entry name" value="ABC_transporter-like_ATP-bd"/>
</dbReference>
<proteinExistence type="inferred from homology"/>
<evidence type="ECO:0000256" key="4">
    <source>
        <dbReference type="ARBA" id="ARBA00022840"/>
    </source>
</evidence>
<evidence type="ECO:0000313" key="7">
    <source>
        <dbReference type="EMBL" id="SKA71700.1"/>
    </source>
</evidence>
<protein>
    <submittedName>
        <fullName evidence="7">ABC-2 type transport system ATP-binding protein</fullName>
    </submittedName>
</protein>
<dbReference type="RefSeq" id="WP_078767071.1">
    <property type="nucleotide sequence ID" value="NZ_FUXZ01000016.1"/>
</dbReference>
<dbReference type="InterPro" id="IPR027417">
    <property type="entry name" value="P-loop_NTPase"/>
</dbReference>
<accession>A0A1T4W360</accession>
<dbReference type="PANTHER" id="PTHR43335:SF4">
    <property type="entry name" value="ABC TRANSPORTER, ATP-BINDING PROTEIN"/>
    <property type="match status" value="1"/>
</dbReference>
<name>A0A1T4W360_9FIRM</name>
<reference evidence="7 8" key="1">
    <citation type="submission" date="2017-02" db="EMBL/GenBank/DDBJ databases">
        <authorList>
            <person name="Peterson S.W."/>
        </authorList>
    </citation>
    <scope>NUCLEOTIDE SEQUENCE [LARGE SCALE GENOMIC DNA]</scope>
    <source>
        <strain evidence="7 8">ATCC 35992</strain>
    </source>
</reference>
<evidence type="ECO:0000256" key="1">
    <source>
        <dbReference type="ARBA" id="ARBA00005417"/>
    </source>
</evidence>
<evidence type="ECO:0000256" key="3">
    <source>
        <dbReference type="ARBA" id="ARBA00022741"/>
    </source>
</evidence>
<feature type="region of interest" description="Disordered" evidence="5">
    <location>
        <begin position="270"/>
        <end position="291"/>
    </location>
</feature>
<dbReference type="Proteomes" id="UP000190814">
    <property type="component" value="Unassembled WGS sequence"/>
</dbReference>
<organism evidence="7 8">
    <name type="scientific">Eubacterium uniforme</name>
    <dbReference type="NCBI Taxonomy" id="39495"/>
    <lineage>
        <taxon>Bacteria</taxon>
        <taxon>Bacillati</taxon>
        <taxon>Bacillota</taxon>
        <taxon>Clostridia</taxon>
        <taxon>Eubacteriales</taxon>
        <taxon>Eubacteriaceae</taxon>
        <taxon>Eubacterium</taxon>
    </lineage>
</organism>
<evidence type="ECO:0000313" key="8">
    <source>
        <dbReference type="Proteomes" id="UP000190814"/>
    </source>
</evidence>
<evidence type="ECO:0000256" key="5">
    <source>
        <dbReference type="SAM" id="MobiDB-lite"/>
    </source>
</evidence>
<dbReference type="Pfam" id="PF00005">
    <property type="entry name" value="ABC_tran"/>
    <property type="match status" value="1"/>
</dbReference>
<dbReference type="EMBL" id="FUXZ01000016">
    <property type="protein sequence ID" value="SKA71700.1"/>
    <property type="molecule type" value="Genomic_DNA"/>
</dbReference>
<dbReference type="PROSITE" id="PS50893">
    <property type="entry name" value="ABC_TRANSPORTER_2"/>
    <property type="match status" value="1"/>
</dbReference>
<dbReference type="PANTHER" id="PTHR43335">
    <property type="entry name" value="ABC TRANSPORTER, ATP-BINDING PROTEIN"/>
    <property type="match status" value="1"/>
</dbReference>
<evidence type="ECO:0000256" key="2">
    <source>
        <dbReference type="ARBA" id="ARBA00022448"/>
    </source>
</evidence>
<feature type="domain" description="ABC transporter" evidence="6">
    <location>
        <begin position="4"/>
        <end position="232"/>
    </location>
</feature>
<keyword evidence="3" id="KW-0547">Nucleotide-binding</keyword>
<dbReference type="OrthoDB" id="9802264at2"/>
<gene>
    <name evidence="7" type="ORF">SAMN02745111_02244</name>
</gene>
<dbReference type="InterPro" id="IPR003593">
    <property type="entry name" value="AAA+_ATPase"/>
</dbReference>
<sequence length="367" mass="40761">MAIIEIKNLYKSYGRRLILDNLSLEANTGEVLGLLGPNGAGKTTLIKSIVGLISYDQGTIKINGHDREKEFTQAMQNVSAIVENPEMYTYMSGMSNLMQYARMHGLKDKDKINNIVALVGLTDRINDKVKRYSLGMKQRLGIALALLNEPKVMILDEPTNGLDPAGIRQLRNILRNIAKQNDVCIIVSSHLMSEMELMCDKVAIVNNKTIQTVATINELKAQVSGNYSSYIYNVERTDSIESIAKEVFAEELSKFNEGLKPKVADNIVESNTGESVDSNSTNAIDSNTENVSEPKVVPNSYIPYKLMILDQTHFQIDVLNDIALFKISDLNKAIILKDIRLFSASYKEDIRLEDAFLQMTSGGGNNA</sequence>
<comment type="similarity">
    <text evidence="1">Belongs to the ABC transporter superfamily.</text>
</comment>
<dbReference type="Gene3D" id="3.40.50.300">
    <property type="entry name" value="P-loop containing nucleotide triphosphate hydrolases"/>
    <property type="match status" value="1"/>
</dbReference>
<dbReference type="GO" id="GO:0005524">
    <property type="term" value="F:ATP binding"/>
    <property type="evidence" value="ECO:0007669"/>
    <property type="project" value="UniProtKB-KW"/>
</dbReference>
<dbReference type="SUPFAM" id="SSF52540">
    <property type="entry name" value="P-loop containing nucleoside triphosphate hydrolases"/>
    <property type="match status" value="1"/>
</dbReference>
<dbReference type="GO" id="GO:0016887">
    <property type="term" value="F:ATP hydrolysis activity"/>
    <property type="evidence" value="ECO:0007669"/>
    <property type="project" value="InterPro"/>
</dbReference>
<keyword evidence="8" id="KW-1185">Reference proteome</keyword>
<dbReference type="AlphaFoldDB" id="A0A1T4W360"/>
<evidence type="ECO:0000259" key="6">
    <source>
        <dbReference type="PROSITE" id="PS50893"/>
    </source>
</evidence>
<dbReference type="PROSITE" id="PS00211">
    <property type="entry name" value="ABC_TRANSPORTER_1"/>
    <property type="match status" value="1"/>
</dbReference>
<keyword evidence="4 7" id="KW-0067">ATP-binding</keyword>
<dbReference type="InterPro" id="IPR017871">
    <property type="entry name" value="ABC_transporter-like_CS"/>
</dbReference>